<evidence type="ECO:0000313" key="2">
    <source>
        <dbReference type="EMBL" id="REH45920.1"/>
    </source>
</evidence>
<evidence type="ECO:0000256" key="1">
    <source>
        <dbReference type="SAM" id="MobiDB-lite"/>
    </source>
</evidence>
<dbReference type="OrthoDB" id="9993485at2"/>
<protein>
    <submittedName>
        <fullName evidence="2">Uncharacterized protein</fullName>
    </submittedName>
</protein>
<name>A0A3E0HHS3_9PSEU</name>
<dbReference type="RefSeq" id="WP_116176096.1">
    <property type="nucleotide sequence ID" value="NZ_CP144375.1"/>
</dbReference>
<keyword evidence="3" id="KW-1185">Reference proteome</keyword>
<accession>A0A3E0HHS3</accession>
<comment type="caution">
    <text evidence="2">The sequence shown here is derived from an EMBL/GenBank/DDBJ whole genome shotgun (WGS) entry which is preliminary data.</text>
</comment>
<dbReference type="Proteomes" id="UP000256269">
    <property type="component" value="Unassembled WGS sequence"/>
</dbReference>
<proteinExistence type="predicted"/>
<organism evidence="2 3">
    <name type="scientific">Kutzneria buriramensis</name>
    <dbReference type="NCBI Taxonomy" id="1045776"/>
    <lineage>
        <taxon>Bacteria</taxon>
        <taxon>Bacillati</taxon>
        <taxon>Actinomycetota</taxon>
        <taxon>Actinomycetes</taxon>
        <taxon>Pseudonocardiales</taxon>
        <taxon>Pseudonocardiaceae</taxon>
        <taxon>Kutzneria</taxon>
    </lineage>
</organism>
<evidence type="ECO:0000313" key="3">
    <source>
        <dbReference type="Proteomes" id="UP000256269"/>
    </source>
</evidence>
<feature type="region of interest" description="Disordered" evidence="1">
    <location>
        <begin position="1"/>
        <end position="22"/>
    </location>
</feature>
<sequence length="68" mass="7127">MSDDSALDDGSGVLVPPPLDGPPDVADADGLVLRFPVEIEVRLVAPFDREQLVSEALDRLTAALEGLA</sequence>
<gene>
    <name evidence="2" type="ORF">BCF44_10752</name>
</gene>
<dbReference type="AlphaFoldDB" id="A0A3E0HHS3"/>
<reference evidence="2 3" key="1">
    <citation type="submission" date="2018-08" db="EMBL/GenBank/DDBJ databases">
        <title>Genomic Encyclopedia of Archaeal and Bacterial Type Strains, Phase II (KMG-II): from individual species to whole genera.</title>
        <authorList>
            <person name="Goeker M."/>
        </authorList>
    </citation>
    <scope>NUCLEOTIDE SEQUENCE [LARGE SCALE GENOMIC DNA]</scope>
    <source>
        <strain evidence="2 3">DSM 45791</strain>
    </source>
</reference>
<dbReference type="EMBL" id="QUNO01000007">
    <property type="protein sequence ID" value="REH45920.1"/>
    <property type="molecule type" value="Genomic_DNA"/>
</dbReference>